<keyword evidence="2" id="KW-1185">Reference proteome</keyword>
<reference evidence="1 2" key="1">
    <citation type="submission" date="2016-04" db="EMBL/GenBank/DDBJ databases">
        <title>Genome sequence of Clostridium magnum DSM 2767.</title>
        <authorList>
            <person name="Poehlein A."/>
            <person name="Uhlig R."/>
            <person name="Fischer R."/>
            <person name="Bahl H."/>
            <person name="Daniel R."/>
        </authorList>
    </citation>
    <scope>NUCLEOTIDE SEQUENCE [LARGE SCALE GENOMIC DNA]</scope>
    <source>
        <strain evidence="1 2">DSM 2767</strain>
    </source>
</reference>
<dbReference type="Proteomes" id="UP000076603">
    <property type="component" value="Unassembled WGS sequence"/>
</dbReference>
<accession>A0A162QQP0</accession>
<organism evidence="1 2">
    <name type="scientific">Clostridium magnum DSM 2767</name>
    <dbReference type="NCBI Taxonomy" id="1121326"/>
    <lineage>
        <taxon>Bacteria</taxon>
        <taxon>Bacillati</taxon>
        <taxon>Bacillota</taxon>
        <taxon>Clostridia</taxon>
        <taxon>Eubacteriales</taxon>
        <taxon>Clostridiaceae</taxon>
        <taxon>Clostridium</taxon>
    </lineage>
</organism>
<dbReference type="RefSeq" id="WP_242873160.1">
    <property type="nucleotide sequence ID" value="NZ_FQXL01000035.1"/>
</dbReference>
<proteinExistence type="predicted"/>
<evidence type="ECO:0000313" key="2">
    <source>
        <dbReference type="Proteomes" id="UP000076603"/>
    </source>
</evidence>
<dbReference type="STRING" id="1121326.CLMAG_59270"/>
<dbReference type="PATRIC" id="fig|1121326.3.peg.5995"/>
<evidence type="ECO:0000313" key="1">
    <source>
        <dbReference type="EMBL" id="KZL88834.1"/>
    </source>
</evidence>
<comment type="caution">
    <text evidence="1">The sequence shown here is derived from an EMBL/GenBank/DDBJ whole genome shotgun (WGS) entry which is preliminary data.</text>
</comment>
<dbReference type="EMBL" id="LWAE01000014">
    <property type="protein sequence ID" value="KZL88834.1"/>
    <property type="molecule type" value="Genomic_DNA"/>
</dbReference>
<gene>
    <name evidence="1" type="ORF">CLMAG_59270</name>
</gene>
<protein>
    <submittedName>
        <fullName evidence="1">Uncharacterized protein</fullName>
    </submittedName>
</protein>
<name>A0A162QQP0_9CLOT</name>
<sequence>MGILKKLFWAIFGFDSDELQGNGTFFDDDGYNKQGYNIMGYDRDGYNIDGYNRYGYDRQGYNKQGFNILGKHKNDITCDDKAM</sequence>
<dbReference type="AlphaFoldDB" id="A0A162QQP0"/>